<dbReference type="CDD" id="cd11386">
    <property type="entry name" value="MCP_signal"/>
    <property type="match status" value="1"/>
</dbReference>
<dbReference type="SUPFAM" id="SSF58104">
    <property type="entry name" value="Methyl-accepting chemotaxis protein (MCP) signaling domain"/>
    <property type="match status" value="1"/>
</dbReference>
<evidence type="ECO:0000256" key="4">
    <source>
        <dbReference type="SAM" id="Phobius"/>
    </source>
</evidence>
<dbReference type="Pfam" id="PF00015">
    <property type="entry name" value="MCPsignal"/>
    <property type="match status" value="1"/>
</dbReference>
<dbReference type="KEGG" id="dli:dnl_40260"/>
<dbReference type="PANTHER" id="PTHR43531">
    <property type="entry name" value="PROTEIN ICFG"/>
    <property type="match status" value="1"/>
</dbReference>
<dbReference type="PANTHER" id="PTHR43531:SF14">
    <property type="entry name" value="METHYL-ACCEPTING CHEMOTAXIS PROTEIN I-RELATED"/>
    <property type="match status" value="1"/>
</dbReference>
<accession>A0A975BA95</accession>
<dbReference type="GO" id="GO:0005886">
    <property type="term" value="C:plasma membrane"/>
    <property type="evidence" value="ECO:0007669"/>
    <property type="project" value="TreeGrafter"/>
</dbReference>
<name>A0A975BA95_9BACT</name>
<dbReference type="InterPro" id="IPR004090">
    <property type="entry name" value="Chemotax_Me-accpt_rcpt"/>
</dbReference>
<feature type="transmembrane region" description="Helical" evidence="4">
    <location>
        <begin position="13"/>
        <end position="34"/>
    </location>
</feature>
<dbReference type="GO" id="GO:0004888">
    <property type="term" value="F:transmembrane signaling receptor activity"/>
    <property type="evidence" value="ECO:0007669"/>
    <property type="project" value="InterPro"/>
</dbReference>
<dbReference type="InterPro" id="IPR051310">
    <property type="entry name" value="MCP_chemotaxis"/>
</dbReference>
<dbReference type="AlphaFoldDB" id="A0A975BA95"/>
<comment type="similarity">
    <text evidence="2">Belongs to the methyl-accepting chemotaxis (MCP) protein family.</text>
</comment>
<evidence type="ECO:0000256" key="2">
    <source>
        <dbReference type="ARBA" id="ARBA00029447"/>
    </source>
</evidence>
<dbReference type="Gene3D" id="1.10.287.950">
    <property type="entry name" value="Methyl-accepting chemotaxis protein"/>
    <property type="match status" value="1"/>
</dbReference>
<dbReference type="PROSITE" id="PS50111">
    <property type="entry name" value="CHEMOTAXIS_TRANSDUC_2"/>
    <property type="match status" value="1"/>
</dbReference>
<dbReference type="RefSeq" id="WP_207687693.1">
    <property type="nucleotide sequence ID" value="NZ_CP061799.1"/>
</dbReference>
<evidence type="ECO:0000256" key="3">
    <source>
        <dbReference type="PROSITE-ProRule" id="PRU00284"/>
    </source>
</evidence>
<dbReference type="PRINTS" id="PR00260">
    <property type="entry name" value="CHEMTRNSDUCR"/>
</dbReference>
<dbReference type="SMART" id="SM00283">
    <property type="entry name" value="MA"/>
    <property type="match status" value="1"/>
</dbReference>
<dbReference type="EMBL" id="CP061799">
    <property type="protein sequence ID" value="QTA81683.1"/>
    <property type="molecule type" value="Genomic_DNA"/>
</dbReference>
<dbReference type="GO" id="GO:0006935">
    <property type="term" value="P:chemotaxis"/>
    <property type="evidence" value="ECO:0007669"/>
    <property type="project" value="InterPro"/>
</dbReference>
<keyword evidence="4" id="KW-0812">Transmembrane</keyword>
<feature type="domain" description="Methyl-accepting transducer" evidence="5">
    <location>
        <begin position="194"/>
        <end position="401"/>
    </location>
</feature>
<organism evidence="6 7">
    <name type="scientific">Desulfonema limicola</name>
    <dbReference type="NCBI Taxonomy" id="45656"/>
    <lineage>
        <taxon>Bacteria</taxon>
        <taxon>Pseudomonadati</taxon>
        <taxon>Thermodesulfobacteriota</taxon>
        <taxon>Desulfobacteria</taxon>
        <taxon>Desulfobacterales</taxon>
        <taxon>Desulfococcaceae</taxon>
        <taxon>Desulfonema</taxon>
    </lineage>
</organism>
<dbReference type="Proteomes" id="UP000663720">
    <property type="component" value="Chromosome"/>
</dbReference>
<evidence type="ECO:0000313" key="6">
    <source>
        <dbReference type="EMBL" id="QTA81683.1"/>
    </source>
</evidence>
<dbReference type="GO" id="GO:0007165">
    <property type="term" value="P:signal transduction"/>
    <property type="evidence" value="ECO:0007669"/>
    <property type="project" value="UniProtKB-KW"/>
</dbReference>
<feature type="transmembrane region" description="Helical" evidence="4">
    <location>
        <begin position="153"/>
        <end position="180"/>
    </location>
</feature>
<keyword evidence="7" id="KW-1185">Reference proteome</keyword>
<keyword evidence="1" id="KW-0488">Methylation</keyword>
<protein>
    <submittedName>
        <fullName evidence="6">Methyl-accepting chemotaxis protein domain-containing protein</fullName>
    </submittedName>
</protein>
<dbReference type="InterPro" id="IPR004089">
    <property type="entry name" value="MCPsignal_dom"/>
</dbReference>
<keyword evidence="4" id="KW-1133">Transmembrane helix</keyword>
<sequence length="401" mass="44559">MQFNALIKKTGKIFFIMIFTSILISALFSAWDYLGAKKRLEKDFSESIAPIPERLGNTLQKPLWFLDESLTQNLVELEMKNNKIAGIVIREADGKTIFFAKIRDKDGNILDLKEKISGNNIKITEEIHYEEKTIGYADIYFTKQYIEQELKNMVFFMFIKVIIMSIILVSLLMLIIKYFLVKPINEIVEGLDIVGKEIEYASHRVSSTGQHLTEGTGRQASSVEETSASLEEIASMIRQNAQNVNHSNNLMIETSRVVTQAADSMTELTASMEEISEKSDKTRKIIKTIEEIAFQTNLLALNAAVEAARAGEAGSGFAVVADEVRNLAIRSGQEAKNTAALIEASIRGIHKGTELVHKTNDAFSNVAQGAKKVGELLGEVTAASQEQSQGINQVSRAIVRY</sequence>
<evidence type="ECO:0000256" key="1">
    <source>
        <dbReference type="ARBA" id="ARBA00022481"/>
    </source>
</evidence>
<proteinExistence type="inferred from homology"/>
<reference evidence="6" key="1">
    <citation type="journal article" date="2021" name="Microb. Physiol.">
        <title>Proteogenomic Insights into the Physiology of Marine, Sulfate-Reducing, Filamentous Desulfonema limicola and Desulfonema magnum.</title>
        <authorList>
            <person name="Schnaars V."/>
            <person name="Wohlbrand L."/>
            <person name="Scheve S."/>
            <person name="Hinrichs C."/>
            <person name="Reinhardt R."/>
            <person name="Rabus R."/>
        </authorList>
    </citation>
    <scope>NUCLEOTIDE SEQUENCE</scope>
    <source>
        <strain evidence="6">5ac10</strain>
    </source>
</reference>
<keyword evidence="4" id="KW-0472">Membrane</keyword>
<gene>
    <name evidence="6" type="ORF">dnl_40260</name>
</gene>
<evidence type="ECO:0000259" key="5">
    <source>
        <dbReference type="PROSITE" id="PS50111"/>
    </source>
</evidence>
<evidence type="ECO:0000313" key="7">
    <source>
        <dbReference type="Proteomes" id="UP000663720"/>
    </source>
</evidence>
<keyword evidence="3" id="KW-0807">Transducer</keyword>